<dbReference type="Pfam" id="PF00437">
    <property type="entry name" value="T2SSE"/>
    <property type="match status" value="1"/>
</dbReference>
<proteinExistence type="inferred from homology"/>
<evidence type="ECO:0000256" key="1">
    <source>
        <dbReference type="ARBA" id="ARBA00006611"/>
    </source>
</evidence>
<dbReference type="InterPro" id="IPR050921">
    <property type="entry name" value="T4SS_GSP_E_ATPase"/>
</dbReference>
<dbReference type="EMBL" id="FNTJ01000003">
    <property type="protein sequence ID" value="SED32074.1"/>
    <property type="molecule type" value="Genomic_DNA"/>
</dbReference>
<comment type="similarity">
    <text evidence="1">Belongs to the GSP E family.</text>
</comment>
<name>A0A1H4ZRF6_9PSED</name>
<dbReference type="AlphaFoldDB" id="A0A1H4ZRF6"/>
<accession>A0A1H4ZRF6</accession>
<organism evidence="3 4">
    <name type="scientific">Pseudomonas saponiphila</name>
    <dbReference type="NCBI Taxonomy" id="556534"/>
    <lineage>
        <taxon>Bacteria</taxon>
        <taxon>Pseudomonadati</taxon>
        <taxon>Pseudomonadota</taxon>
        <taxon>Gammaproteobacteria</taxon>
        <taxon>Pseudomonadales</taxon>
        <taxon>Pseudomonadaceae</taxon>
        <taxon>Pseudomonas</taxon>
    </lineage>
</organism>
<dbReference type="Gene3D" id="3.40.50.300">
    <property type="entry name" value="P-loop containing nucleotide triphosphate hydrolases"/>
    <property type="match status" value="1"/>
</dbReference>
<sequence length="328" mass="36413">MTDIPAKPTNLYLTSNFVETTDNNGVYSRIACEGTWKDLFETTVAEKKKADRKKSSDFTIEWNGSRYRCNLADSYHGYGLTMRILPAGAPSFREDLKLDANIVLSLLKGTGLTLFAGQMGSGKSTTMFAALERMDKKERGPIGTVEDPIEGLLTGPGVIQREVGTHVDSFAQAIKDFVRQNRHTIAVSEIRDPETANAALMAASTGHSVVATIHADSALDVFPRMLALVDDKLAKILPRTMRGIWWQHVVRFGDSDRKPLPVYESLEVTNAVRQILEAGVDKLPQLGNEMQRQSRKSMAETAMQLVAQRLATRDEVAEFINRRGRINE</sequence>
<dbReference type="InterPro" id="IPR001482">
    <property type="entry name" value="T2SS/T4SS_dom"/>
</dbReference>
<dbReference type="GO" id="GO:0016887">
    <property type="term" value="F:ATP hydrolysis activity"/>
    <property type="evidence" value="ECO:0007669"/>
    <property type="project" value="InterPro"/>
</dbReference>
<reference evidence="4" key="1">
    <citation type="submission" date="2016-10" db="EMBL/GenBank/DDBJ databases">
        <authorList>
            <person name="Varghese N."/>
            <person name="Submissions S."/>
        </authorList>
    </citation>
    <scope>NUCLEOTIDE SEQUENCE [LARGE SCALE GENOMIC DNA]</scope>
    <source>
        <strain evidence="4">DSM 9751</strain>
    </source>
</reference>
<dbReference type="RefSeq" id="WP_092320748.1">
    <property type="nucleotide sequence ID" value="NZ_FNTJ01000003.1"/>
</dbReference>
<evidence type="ECO:0000259" key="2">
    <source>
        <dbReference type="Pfam" id="PF00437"/>
    </source>
</evidence>
<dbReference type="PANTHER" id="PTHR30486:SF6">
    <property type="entry name" value="TYPE IV PILUS RETRACTATION ATPASE PILT"/>
    <property type="match status" value="1"/>
</dbReference>
<evidence type="ECO:0000313" key="3">
    <source>
        <dbReference type="EMBL" id="SED32074.1"/>
    </source>
</evidence>
<dbReference type="Proteomes" id="UP000198982">
    <property type="component" value="Unassembled WGS sequence"/>
</dbReference>
<feature type="domain" description="Bacterial type II secretion system protein E" evidence="2">
    <location>
        <begin position="104"/>
        <end position="282"/>
    </location>
</feature>
<gene>
    <name evidence="3" type="ORF">SAMN05216178_6771</name>
</gene>
<dbReference type="PANTHER" id="PTHR30486">
    <property type="entry name" value="TWITCHING MOTILITY PROTEIN PILT"/>
    <property type="match status" value="1"/>
</dbReference>
<protein>
    <submittedName>
        <fullName evidence="3">Twitching motility protein PilT</fullName>
    </submittedName>
</protein>
<keyword evidence="4" id="KW-1185">Reference proteome</keyword>
<dbReference type="SUPFAM" id="SSF52540">
    <property type="entry name" value="P-loop containing nucleoside triphosphate hydrolases"/>
    <property type="match status" value="1"/>
</dbReference>
<dbReference type="InterPro" id="IPR027417">
    <property type="entry name" value="P-loop_NTPase"/>
</dbReference>
<evidence type="ECO:0000313" key="4">
    <source>
        <dbReference type="Proteomes" id="UP000198982"/>
    </source>
</evidence>